<evidence type="ECO:0000313" key="3">
    <source>
        <dbReference type="EMBL" id="MXQ53766.1"/>
    </source>
</evidence>
<reference evidence="3 4" key="1">
    <citation type="submission" date="2019-12" db="EMBL/GenBank/DDBJ databases">
        <title>Whole-genome analyses of novel actinobacteria.</title>
        <authorList>
            <person name="Sahin N."/>
            <person name="Saygin H."/>
        </authorList>
    </citation>
    <scope>NUCLEOTIDE SEQUENCE [LARGE SCALE GENOMIC DNA]</scope>
    <source>
        <strain evidence="3 4">KC615</strain>
    </source>
</reference>
<keyword evidence="2" id="KW-1133">Transmembrane helix</keyword>
<evidence type="ECO:0000256" key="1">
    <source>
        <dbReference type="SAM" id="MobiDB-lite"/>
    </source>
</evidence>
<feature type="transmembrane region" description="Helical" evidence="2">
    <location>
        <begin position="6"/>
        <end position="26"/>
    </location>
</feature>
<keyword evidence="2" id="KW-0472">Membrane</keyword>
<sequence>MGFGLIVISIVNLLLVFFLVGVIYPTKMHIKLKLDKRWKSLILFLIGLSFHIAPYMMSKNTEDSKPPEVIQEVPPDTIPKNN</sequence>
<keyword evidence="2" id="KW-0812">Transmembrane</keyword>
<name>A0A6I4VVC3_9BACL</name>
<accession>A0A6I4VVC3</accession>
<comment type="caution">
    <text evidence="3">The sequence shown here is derived from an EMBL/GenBank/DDBJ whole genome shotgun (WGS) entry which is preliminary data.</text>
</comment>
<keyword evidence="4" id="KW-1185">Reference proteome</keyword>
<dbReference type="RefSeq" id="WP_160801130.1">
    <property type="nucleotide sequence ID" value="NZ_WUUL01000005.1"/>
</dbReference>
<dbReference type="Proteomes" id="UP000430692">
    <property type="component" value="Unassembled WGS sequence"/>
</dbReference>
<dbReference type="AlphaFoldDB" id="A0A6I4VVC3"/>
<proteinExistence type="predicted"/>
<evidence type="ECO:0000313" key="4">
    <source>
        <dbReference type="Proteomes" id="UP000430692"/>
    </source>
</evidence>
<feature type="region of interest" description="Disordered" evidence="1">
    <location>
        <begin position="59"/>
        <end position="82"/>
    </location>
</feature>
<protein>
    <submittedName>
        <fullName evidence="3">Uncharacterized protein</fullName>
    </submittedName>
</protein>
<feature type="transmembrane region" description="Helical" evidence="2">
    <location>
        <begin position="38"/>
        <end position="57"/>
    </location>
</feature>
<dbReference type="EMBL" id="WUUL01000005">
    <property type="protein sequence ID" value="MXQ53766.1"/>
    <property type="molecule type" value="Genomic_DNA"/>
</dbReference>
<gene>
    <name evidence="3" type="ORF">GSM42_08520</name>
</gene>
<evidence type="ECO:0000256" key="2">
    <source>
        <dbReference type="SAM" id="Phobius"/>
    </source>
</evidence>
<organism evidence="3 4">
    <name type="scientific">Shimazuella alba</name>
    <dbReference type="NCBI Taxonomy" id="2690964"/>
    <lineage>
        <taxon>Bacteria</taxon>
        <taxon>Bacillati</taxon>
        <taxon>Bacillota</taxon>
        <taxon>Bacilli</taxon>
        <taxon>Bacillales</taxon>
        <taxon>Thermoactinomycetaceae</taxon>
        <taxon>Shimazuella</taxon>
    </lineage>
</organism>